<dbReference type="GO" id="GO:0016787">
    <property type="term" value="F:hydrolase activity"/>
    <property type="evidence" value="ECO:0007669"/>
    <property type="project" value="UniProtKB-KW"/>
</dbReference>
<feature type="region of interest" description="Disordered" evidence="12">
    <location>
        <begin position="321"/>
        <end position="345"/>
    </location>
</feature>
<dbReference type="FunFam" id="3.40.50.300:FF:000500">
    <property type="entry name" value="ATP-dependent RNA helicase DHX29"/>
    <property type="match status" value="1"/>
</dbReference>
<gene>
    <name evidence="15" type="ORF">PEBR_11652</name>
</gene>
<evidence type="ECO:0000256" key="6">
    <source>
        <dbReference type="ARBA" id="ARBA00022801"/>
    </source>
</evidence>
<dbReference type="FunFam" id="1.20.120.1080:FF:000002">
    <property type="entry name" value="Putative ATP-dependent RNA helicase DHX36"/>
    <property type="match status" value="1"/>
</dbReference>
<feature type="compositionally biased region" description="Polar residues" evidence="12">
    <location>
        <begin position="64"/>
        <end position="80"/>
    </location>
</feature>
<evidence type="ECO:0000256" key="9">
    <source>
        <dbReference type="ARBA" id="ARBA00022884"/>
    </source>
</evidence>
<comment type="caution">
    <text evidence="15">The sequence shown here is derived from an EMBL/GenBank/DDBJ whole genome shotgun (WGS) entry which is preliminary data.</text>
</comment>
<feature type="region of interest" description="Disordered" evidence="12">
    <location>
        <begin position="388"/>
        <end position="416"/>
    </location>
</feature>
<keyword evidence="6" id="KW-0378">Hydrolase</keyword>
<feature type="compositionally biased region" description="Low complexity" evidence="12">
    <location>
        <begin position="25"/>
        <end position="35"/>
    </location>
</feature>
<evidence type="ECO:0000256" key="1">
    <source>
        <dbReference type="ARBA" id="ARBA00004229"/>
    </source>
</evidence>
<dbReference type="SUPFAM" id="SSF52540">
    <property type="entry name" value="P-loop containing nucleoside triphosphate hydrolases"/>
    <property type="match status" value="1"/>
</dbReference>
<dbReference type="Gene3D" id="1.10.8.10">
    <property type="entry name" value="DNA helicase RuvA subunit, C-terminal domain"/>
    <property type="match status" value="1"/>
</dbReference>
<dbReference type="Pfam" id="PF00271">
    <property type="entry name" value="Helicase_C"/>
    <property type="match status" value="1"/>
</dbReference>
<comment type="subcellular location">
    <subcellularLocation>
        <location evidence="1">Plastid</location>
        <location evidence="1">Chloroplast</location>
    </subcellularLocation>
</comment>
<dbReference type="Pfam" id="PF21010">
    <property type="entry name" value="HA2_C"/>
    <property type="match status" value="1"/>
</dbReference>
<dbReference type="CDD" id="cd17917">
    <property type="entry name" value="DEXHc_RHA-like"/>
    <property type="match status" value="1"/>
</dbReference>
<feature type="compositionally biased region" description="Basic residues" evidence="12">
    <location>
        <begin position="1"/>
        <end position="11"/>
    </location>
</feature>
<proteinExistence type="predicted"/>
<dbReference type="InterPro" id="IPR001650">
    <property type="entry name" value="Helicase_C-like"/>
</dbReference>
<evidence type="ECO:0000256" key="7">
    <source>
        <dbReference type="ARBA" id="ARBA00022806"/>
    </source>
</evidence>
<dbReference type="Gene3D" id="3.40.50.300">
    <property type="entry name" value="P-loop containing nucleotide triphosphate hydrolases"/>
    <property type="match status" value="2"/>
</dbReference>
<feature type="compositionally biased region" description="Polar residues" evidence="12">
    <location>
        <begin position="395"/>
        <end position="409"/>
    </location>
</feature>
<dbReference type="Proteomes" id="UP000190744">
    <property type="component" value="Unassembled WGS sequence"/>
</dbReference>
<feature type="region of interest" description="Disordered" evidence="12">
    <location>
        <begin position="258"/>
        <end position="300"/>
    </location>
</feature>
<dbReference type="EMBL" id="LJBN01000117">
    <property type="protein sequence ID" value="OOQ88833.1"/>
    <property type="molecule type" value="Genomic_DNA"/>
</dbReference>
<evidence type="ECO:0000313" key="15">
    <source>
        <dbReference type="EMBL" id="OOQ88833.1"/>
    </source>
</evidence>
<evidence type="ECO:0000256" key="8">
    <source>
        <dbReference type="ARBA" id="ARBA00022840"/>
    </source>
</evidence>
<feature type="domain" description="Helicase C-terminal" evidence="14">
    <location>
        <begin position="928"/>
        <end position="1105"/>
    </location>
</feature>
<sequence>MPPNSKKKKKPASNPARGFATVSVPSKPKTESTTETPPPTAIDSKSTPQNEPQVPRAEDGPAGETTSNAPRAGPSLQNYSPEELERHLEEAELQILVDKYAVKCRSDAVRQATKLETERRVLRQQSVSLSLLEWLPTEIQDRILELAGIEEHDYLISSARSTGAKQVVSEEELYGKLWTLKETLLKLGFSEERTEEALKHVLTYFAGSSTNTSREVAWNLDEALEWLAMHSDKKDLPPYAQTAARPQKDADSVTSWMIDSEPSRSSTPKSQSDGKQGKPKPDWKAAKAATPVSYDSDSSIDPDTMVPEWLELQTKLYSLQPDLFDRPGKGKKGRGAAVGESDDPEVAKLQRKIAKIERDVLFEAQEAEFIWRGKLDELRKDATFMRGPVERKKQTQATKDLATSSTNGGSDADSVPIEELDDDAAGLLGDMFEAEPDDGSILGLPPPVIEAKFTIRDFGKSTGLSPRRVLEETCKARDSACKVVYQDISSSSHQCRKAIEVRWSKPQEPPFPLAVDSVTHKSNAFTTFLSMDGLVTPNPQQAEGYVSTLALFILFPQNSKEGKAYLRIPAVWRDLWTEFSNLKKAQEDEIDKATVKDLKRLVEENQGTFEDDVVLLDNFRKRNGTASKPGSPVKGPARADYFGQVEQLREIWEAKTSTPAFQRMIQGRMNLPIWNFKDEILSTLDTHQALIICSETGSGKSTQIPSFILEHEMLQGRHCKVYVTEPRRISAISLARRVSEELGESKSDVGTNRSLIGFAVRLESKISSATRLVYATTGVVVRMLERPDDFRDITHVVLDEVHERTIDSDFLLVVLRRLMQKRTDLKLILMSATVDAQRFSKYLGGVPVLNIPGRTFPVEMKYLEDAVEMTNYRLSEDESNIVIDEDLDDISDSTGDNIGGLQASLDGYSKQTKETILKFDEYRMDYQLIKKLLLKIATAPEMEHYSKAILVFMPGLAEIRRLNDEILSEPTFQRGWIVHALHSSIASEDQEKAFVVPPEGFRKIVIATNIAETGITIPDITAVVDTGKEKMMRFDERRQLSRLVEAFISRANAKQRRGRAGRVQNGICFHMFTKHRHEKLLAEQQTPEMLRLSLQDLVLRVKICKLGEVEQTLSEALDPPSSKNIRRAIDSLKEVKALTSNESLTPLGSQLAKLPLDVFLGKLIIQGAFFKCLDAAVSIAAILSSKSPFVNTVGSNSQRDAARNSFQRGDSDLLTVYNAYCCWKRARTTPGMSEFSFCRKNFLSPQTLLSIEDIKMQLVVSIADAGLITLDGAQKVALNRARSTNRNRQLFNIPEQHDVNSANDTVINSVVAWSFYPKLLIREGKGWRNVANNQAVTLHPTSINKRADPAIKWLSYYHIMQARNRNLNAHETSAVEDFAIALLCGEAEFKVRDLPLTYYLTSHLLPFTLSFEFAQIASTSSREPNANPSYSPQLYSGVISIDANRVRFATHTWKSMLALKILNSRLRDLLASTFRYPHKPLSYKQQQWLDIWQQIFTLAGKK</sequence>
<feature type="compositionally biased region" description="Polar residues" evidence="12">
    <location>
        <begin position="43"/>
        <end position="52"/>
    </location>
</feature>
<feature type="domain" description="Helicase ATP-binding" evidence="13">
    <location>
        <begin position="681"/>
        <end position="852"/>
    </location>
</feature>
<dbReference type="InterPro" id="IPR011545">
    <property type="entry name" value="DEAD/DEAH_box_helicase_dom"/>
</dbReference>
<keyword evidence="3" id="KW-0150">Chloroplast</keyword>
<evidence type="ECO:0000259" key="14">
    <source>
        <dbReference type="PROSITE" id="PS51194"/>
    </source>
</evidence>
<dbReference type="InterPro" id="IPR014001">
    <property type="entry name" value="Helicase_ATP-bd"/>
</dbReference>
<feature type="region of interest" description="Disordered" evidence="12">
    <location>
        <begin position="1"/>
        <end position="84"/>
    </location>
</feature>
<dbReference type="PROSITE" id="PS51192">
    <property type="entry name" value="HELICASE_ATP_BIND_1"/>
    <property type="match status" value="1"/>
</dbReference>
<dbReference type="CDD" id="cd18791">
    <property type="entry name" value="SF2_C_RHA"/>
    <property type="match status" value="1"/>
</dbReference>
<dbReference type="PANTHER" id="PTHR18934">
    <property type="entry name" value="ATP-DEPENDENT RNA HELICASE"/>
    <property type="match status" value="1"/>
</dbReference>
<organism evidence="15 16">
    <name type="scientific">Penicillium brasilianum</name>
    <dbReference type="NCBI Taxonomy" id="104259"/>
    <lineage>
        <taxon>Eukaryota</taxon>
        <taxon>Fungi</taxon>
        <taxon>Dikarya</taxon>
        <taxon>Ascomycota</taxon>
        <taxon>Pezizomycotina</taxon>
        <taxon>Eurotiomycetes</taxon>
        <taxon>Eurotiomycetidae</taxon>
        <taxon>Eurotiales</taxon>
        <taxon>Aspergillaceae</taxon>
        <taxon>Penicillium</taxon>
    </lineage>
</organism>
<name>A0A1S9RTH4_PENBI</name>
<keyword evidence="4" id="KW-0934">Plastid</keyword>
<dbReference type="InterPro" id="IPR007502">
    <property type="entry name" value="Helicase-assoc_dom"/>
</dbReference>
<feature type="compositionally biased region" description="Basic and acidic residues" evidence="12">
    <location>
        <begin position="275"/>
        <end position="285"/>
    </location>
</feature>
<dbReference type="PANTHER" id="PTHR18934:SF145">
    <property type="entry name" value="ATP-DEPENDENT RNA HELICASE DHX57-RELATED"/>
    <property type="match status" value="1"/>
</dbReference>
<accession>A0A1S9RTH4</accession>
<evidence type="ECO:0000256" key="5">
    <source>
        <dbReference type="ARBA" id="ARBA00022741"/>
    </source>
</evidence>
<keyword evidence="7 15" id="KW-0347">Helicase</keyword>
<evidence type="ECO:0000313" key="16">
    <source>
        <dbReference type="Proteomes" id="UP000190744"/>
    </source>
</evidence>
<dbReference type="FunFam" id="3.40.50.300:FF:000819">
    <property type="entry name" value="ATP dependent RNA helicase, putative"/>
    <property type="match status" value="1"/>
</dbReference>
<dbReference type="GO" id="GO:0003724">
    <property type="term" value="F:RNA helicase activity"/>
    <property type="evidence" value="ECO:0007669"/>
    <property type="project" value="UniProtKB-EC"/>
</dbReference>
<evidence type="ECO:0000256" key="2">
    <source>
        <dbReference type="ARBA" id="ARBA00012552"/>
    </source>
</evidence>
<dbReference type="Pfam" id="PF00270">
    <property type="entry name" value="DEAD"/>
    <property type="match status" value="1"/>
</dbReference>
<evidence type="ECO:0000256" key="4">
    <source>
        <dbReference type="ARBA" id="ARBA00022640"/>
    </source>
</evidence>
<keyword evidence="8" id="KW-0067">ATP-binding</keyword>
<keyword evidence="10" id="KW-0809">Transit peptide</keyword>
<dbReference type="SMART" id="SM00487">
    <property type="entry name" value="DEXDc"/>
    <property type="match status" value="1"/>
</dbReference>
<evidence type="ECO:0000256" key="11">
    <source>
        <dbReference type="ARBA" id="ARBA00047984"/>
    </source>
</evidence>
<dbReference type="EC" id="3.6.4.13" evidence="2"/>
<reference evidence="16" key="1">
    <citation type="submission" date="2015-09" db="EMBL/GenBank/DDBJ databases">
        <authorList>
            <person name="Fill T.P."/>
            <person name="Baretta J.F."/>
            <person name="de Almeida L.G."/>
            <person name="Rocha M."/>
            <person name="de Souza D.H."/>
            <person name="Malavazi I."/>
            <person name="Cerdeira L.T."/>
            <person name="Hong H."/>
            <person name="Samborskyy M."/>
            <person name="de Vasconcelos A.T."/>
            <person name="Leadlay P."/>
            <person name="Rodrigues-Filho E."/>
        </authorList>
    </citation>
    <scope>NUCLEOTIDE SEQUENCE [LARGE SCALE GENOMIC DNA]</scope>
    <source>
        <strain evidence="16">LaBioMMi 136</strain>
    </source>
</reference>
<protein>
    <recommendedName>
        <fullName evidence="2">RNA helicase</fullName>
        <ecNumber evidence="2">3.6.4.13</ecNumber>
    </recommendedName>
</protein>
<dbReference type="GO" id="GO:0003723">
    <property type="term" value="F:RNA binding"/>
    <property type="evidence" value="ECO:0007669"/>
    <property type="project" value="UniProtKB-KW"/>
</dbReference>
<dbReference type="PROSITE" id="PS51194">
    <property type="entry name" value="HELICASE_CTER"/>
    <property type="match status" value="1"/>
</dbReference>
<comment type="catalytic activity">
    <reaction evidence="11">
        <text>ATP + H2O = ADP + phosphate + H(+)</text>
        <dbReference type="Rhea" id="RHEA:13065"/>
        <dbReference type="ChEBI" id="CHEBI:15377"/>
        <dbReference type="ChEBI" id="CHEBI:15378"/>
        <dbReference type="ChEBI" id="CHEBI:30616"/>
        <dbReference type="ChEBI" id="CHEBI:43474"/>
        <dbReference type="ChEBI" id="CHEBI:456216"/>
        <dbReference type="EC" id="3.6.4.13"/>
    </reaction>
</comment>
<evidence type="ECO:0000256" key="3">
    <source>
        <dbReference type="ARBA" id="ARBA00022528"/>
    </source>
</evidence>
<dbReference type="Pfam" id="PF07717">
    <property type="entry name" value="OB_NTP_bind"/>
    <property type="match status" value="1"/>
</dbReference>
<dbReference type="InterPro" id="IPR011709">
    <property type="entry name" value="DEAD-box_helicase_OB_fold"/>
</dbReference>
<keyword evidence="5" id="KW-0547">Nucleotide-binding</keyword>
<evidence type="ECO:0000256" key="10">
    <source>
        <dbReference type="ARBA" id="ARBA00022946"/>
    </source>
</evidence>
<evidence type="ECO:0000259" key="13">
    <source>
        <dbReference type="PROSITE" id="PS51192"/>
    </source>
</evidence>
<dbReference type="SMART" id="SM00490">
    <property type="entry name" value="HELICc"/>
    <property type="match status" value="1"/>
</dbReference>
<feature type="compositionally biased region" description="Polar residues" evidence="12">
    <location>
        <begin position="258"/>
        <end position="274"/>
    </location>
</feature>
<dbReference type="SMART" id="SM00847">
    <property type="entry name" value="HA2"/>
    <property type="match status" value="1"/>
</dbReference>
<keyword evidence="9" id="KW-0694">RNA-binding</keyword>
<evidence type="ECO:0000256" key="12">
    <source>
        <dbReference type="SAM" id="MobiDB-lite"/>
    </source>
</evidence>
<dbReference type="InterPro" id="IPR027417">
    <property type="entry name" value="P-loop_NTPase"/>
</dbReference>
<dbReference type="GO" id="GO:0005524">
    <property type="term" value="F:ATP binding"/>
    <property type="evidence" value="ECO:0007669"/>
    <property type="project" value="UniProtKB-KW"/>
</dbReference>
<dbReference type="Gene3D" id="1.20.120.1080">
    <property type="match status" value="1"/>
</dbReference>